<keyword evidence="4" id="KW-0804">Transcription</keyword>
<dbReference type="EMBL" id="AUXW01000139">
    <property type="protein sequence ID" value="KKE83941.1"/>
    <property type="molecule type" value="Genomic_DNA"/>
</dbReference>
<dbReference type="Pfam" id="PF03466">
    <property type="entry name" value="LysR_substrate"/>
    <property type="match status" value="1"/>
</dbReference>
<reference evidence="6 7" key="1">
    <citation type="journal article" date="2015" name="BMC Genomics">
        <title>Genome mining reveals unlocked bioactive potential of marine Gram-negative bacteria.</title>
        <authorList>
            <person name="Machado H."/>
            <person name="Sonnenschein E.C."/>
            <person name="Melchiorsen J."/>
            <person name="Gram L."/>
        </authorList>
    </citation>
    <scope>NUCLEOTIDE SEQUENCE [LARGE SCALE GENOMIC DNA]</scope>
    <source>
        <strain evidence="6 7">S4054</strain>
    </source>
</reference>
<dbReference type="InterPro" id="IPR036390">
    <property type="entry name" value="WH_DNA-bd_sf"/>
</dbReference>
<dbReference type="GO" id="GO:0043565">
    <property type="term" value="F:sequence-specific DNA binding"/>
    <property type="evidence" value="ECO:0007669"/>
    <property type="project" value="TreeGrafter"/>
</dbReference>
<keyword evidence="3" id="KW-0238">DNA-binding</keyword>
<evidence type="ECO:0000313" key="6">
    <source>
        <dbReference type="EMBL" id="KKE83941.1"/>
    </source>
</evidence>
<dbReference type="InterPro" id="IPR058163">
    <property type="entry name" value="LysR-type_TF_proteobact-type"/>
</dbReference>
<dbReference type="PROSITE" id="PS50931">
    <property type="entry name" value="HTH_LYSR"/>
    <property type="match status" value="1"/>
</dbReference>
<dbReference type="FunFam" id="1.10.10.10:FF:000001">
    <property type="entry name" value="LysR family transcriptional regulator"/>
    <property type="match status" value="1"/>
</dbReference>
<protein>
    <recommendedName>
        <fullName evidence="5">HTH lysR-type domain-containing protein</fullName>
    </recommendedName>
</protein>
<proteinExistence type="inferred from homology"/>
<keyword evidence="2" id="KW-0805">Transcription regulation</keyword>
<dbReference type="SUPFAM" id="SSF46785">
    <property type="entry name" value="Winged helix' DNA-binding domain"/>
    <property type="match status" value="1"/>
</dbReference>
<accession>A0A0F6ADQ1</accession>
<evidence type="ECO:0000256" key="1">
    <source>
        <dbReference type="ARBA" id="ARBA00009437"/>
    </source>
</evidence>
<sequence length="333" mass="37420">MTVYKLIARQFNGMLNEDHYSKDNSLLHTCNNEVLLTFIFAQVIQNMWQGLDIFLAVVEHGSFSKAAGALDVSTSHVSRQIQQLESRLGTVLLQRTTRSIKLTEEGLAYAAKLKDIQNALLDANNELQGVQHTPKGPIRITGAGDFVANRVAPVIVKFCQLYPEVNVHIDFNARNVDLVEDGFDLAIRFGRLQDSRLIARKLSTRYMKLLASPAYLEKAPPLITPQDLSQHNCLIAISNRWRFRNGEDVDEIKVSGNWRSNNPQAILHACRSGLGIAHLAEDIAEQSLASGELVSLLDDYQVNDNASWLVYPRKDLIPLRVRLLIDFLLLHTK</sequence>
<dbReference type="Proteomes" id="UP000033434">
    <property type="component" value="Unassembled WGS sequence"/>
</dbReference>
<evidence type="ECO:0000259" key="5">
    <source>
        <dbReference type="PROSITE" id="PS50931"/>
    </source>
</evidence>
<comment type="similarity">
    <text evidence="1">Belongs to the LysR transcriptional regulatory family.</text>
</comment>
<dbReference type="GO" id="GO:0003700">
    <property type="term" value="F:DNA-binding transcription factor activity"/>
    <property type="evidence" value="ECO:0007669"/>
    <property type="project" value="InterPro"/>
</dbReference>
<evidence type="ECO:0000256" key="4">
    <source>
        <dbReference type="ARBA" id="ARBA00023163"/>
    </source>
</evidence>
<evidence type="ECO:0000256" key="3">
    <source>
        <dbReference type="ARBA" id="ARBA00023125"/>
    </source>
</evidence>
<dbReference type="Gene3D" id="3.40.190.290">
    <property type="match status" value="1"/>
</dbReference>
<gene>
    <name evidence="6" type="ORF">N479_11050</name>
</gene>
<dbReference type="InterPro" id="IPR000847">
    <property type="entry name" value="LysR_HTH_N"/>
</dbReference>
<comment type="caution">
    <text evidence="6">The sequence shown here is derived from an EMBL/GenBank/DDBJ whole genome shotgun (WGS) entry which is preliminary data.</text>
</comment>
<dbReference type="CDD" id="cd08422">
    <property type="entry name" value="PBP2_CrgA_like"/>
    <property type="match status" value="1"/>
</dbReference>
<dbReference type="Gene3D" id="1.10.10.10">
    <property type="entry name" value="Winged helix-like DNA-binding domain superfamily/Winged helix DNA-binding domain"/>
    <property type="match status" value="1"/>
</dbReference>
<name>A0A0F6ADQ1_9GAMM</name>
<dbReference type="PATRIC" id="fig|1129367.4.peg.1997"/>
<dbReference type="PANTHER" id="PTHR30537">
    <property type="entry name" value="HTH-TYPE TRANSCRIPTIONAL REGULATOR"/>
    <property type="match status" value="1"/>
</dbReference>
<dbReference type="RefSeq" id="WP_230851878.1">
    <property type="nucleotide sequence ID" value="NZ_AUXW01000139.1"/>
</dbReference>
<dbReference type="InterPro" id="IPR005119">
    <property type="entry name" value="LysR_subst-bd"/>
</dbReference>
<feature type="domain" description="HTH lysR-type" evidence="5">
    <location>
        <begin position="51"/>
        <end position="103"/>
    </location>
</feature>
<dbReference type="AlphaFoldDB" id="A0A0F6ADQ1"/>
<dbReference type="PANTHER" id="PTHR30537:SF10">
    <property type="entry name" value="TRANSCRIPTIONAL REGULATOR-RELATED"/>
    <property type="match status" value="1"/>
</dbReference>
<dbReference type="InterPro" id="IPR036388">
    <property type="entry name" value="WH-like_DNA-bd_sf"/>
</dbReference>
<organism evidence="6 7">
    <name type="scientific">Pseudoalteromonas luteoviolacea S4054</name>
    <dbReference type="NCBI Taxonomy" id="1129367"/>
    <lineage>
        <taxon>Bacteria</taxon>
        <taxon>Pseudomonadati</taxon>
        <taxon>Pseudomonadota</taxon>
        <taxon>Gammaproteobacteria</taxon>
        <taxon>Alteromonadales</taxon>
        <taxon>Pseudoalteromonadaceae</taxon>
        <taxon>Pseudoalteromonas</taxon>
    </lineage>
</organism>
<dbReference type="Pfam" id="PF00126">
    <property type="entry name" value="HTH_1"/>
    <property type="match status" value="1"/>
</dbReference>
<dbReference type="GO" id="GO:0006351">
    <property type="term" value="P:DNA-templated transcription"/>
    <property type="evidence" value="ECO:0007669"/>
    <property type="project" value="TreeGrafter"/>
</dbReference>
<dbReference type="SUPFAM" id="SSF53850">
    <property type="entry name" value="Periplasmic binding protein-like II"/>
    <property type="match status" value="1"/>
</dbReference>
<evidence type="ECO:0000313" key="7">
    <source>
        <dbReference type="Proteomes" id="UP000033434"/>
    </source>
</evidence>
<evidence type="ECO:0000256" key="2">
    <source>
        <dbReference type="ARBA" id="ARBA00023015"/>
    </source>
</evidence>